<dbReference type="SUPFAM" id="SSF52058">
    <property type="entry name" value="L domain-like"/>
    <property type="match status" value="1"/>
</dbReference>
<protein>
    <recommendedName>
        <fullName evidence="8">Leucine-rich repeat-containing N-terminal plant-type domain-containing protein</fullName>
    </recommendedName>
</protein>
<evidence type="ECO:0000256" key="1">
    <source>
        <dbReference type="ARBA" id="ARBA00004613"/>
    </source>
</evidence>
<organism evidence="7">
    <name type="scientific">Fagus sylvatica</name>
    <name type="common">Beechnut</name>
    <dbReference type="NCBI Taxonomy" id="28930"/>
    <lineage>
        <taxon>Eukaryota</taxon>
        <taxon>Viridiplantae</taxon>
        <taxon>Streptophyta</taxon>
        <taxon>Embryophyta</taxon>
        <taxon>Tracheophyta</taxon>
        <taxon>Spermatophyta</taxon>
        <taxon>Magnoliopsida</taxon>
        <taxon>eudicotyledons</taxon>
        <taxon>Gunneridae</taxon>
        <taxon>Pentapetalae</taxon>
        <taxon>rosids</taxon>
        <taxon>fabids</taxon>
        <taxon>Fagales</taxon>
        <taxon>Fagaceae</taxon>
        <taxon>Fagus</taxon>
    </lineage>
</organism>
<dbReference type="GO" id="GO:0005576">
    <property type="term" value="C:extracellular region"/>
    <property type="evidence" value="ECO:0007669"/>
    <property type="project" value="UniProtKB-SubCell"/>
</dbReference>
<keyword evidence="2" id="KW-0964">Secreted</keyword>
<dbReference type="PANTHER" id="PTHR32093:SF128">
    <property type="entry name" value="LEUCINE-RICH REPEAT-CONTAINING N-TERMINAL PLANT-TYPE DOMAIN-CONTAINING PROTEIN"/>
    <property type="match status" value="1"/>
</dbReference>
<dbReference type="AlphaFoldDB" id="A0A2N9FI58"/>
<sequence>MGSLSLLIRPFIYTSLIFLPCLLCVISKDCGCSTPPPPDILTFVDQRLAVVYPIIQKFKNTITADPNNKRKNWVGADICHYEGFYCDSPPDNNSATALAGIDFNGFQLAAPTIGGFIDQLPDLAIFHANTNSFSGTIPPSISKLPYFYELDISNNKFSGVFPQAVLGMNNITFLDIRYNSFKGSVPAQIFTQTLDVLFINNNNFRQTLPDNLGSTTALYLTFANNRFTGPIPRSIGNASSTLLEVLFLNNRLSGCIPYEIGLLQNATVFDAGNNLLTGPLPCSLGCLDKIEQLNFAGNLLYGQVPEVVCELGSLLNLSLSDNYFTHVGPVCWKLIKSGVLDVRQNCIHGLPDQKSFGECWWFFFYSRFSHCPYPWWFSTYVPCHAPPYRHNPPGGSKRRLLSYAALSKERLRE</sequence>
<dbReference type="InterPro" id="IPR032675">
    <property type="entry name" value="LRR_dom_sf"/>
</dbReference>
<dbReference type="Gene3D" id="3.80.10.10">
    <property type="entry name" value="Ribonuclease Inhibitor"/>
    <property type="match status" value="2"/>
</dbReference>
<comment type="subcellular location">
    <subcellularLocation>
        <location evidence="1">Secreted</location>
    </subcellularLocation>
</comment>
<proteinExistence type="predicted"/>
<evidence type="ECO:0008006" key="8">
    <source>
        <dbReference type="Google" id="ProtNLM"/>
    </source>
</evidence>
<evidence type="ECO:0000256" key="4">
    <source>
        <dbReference type="ARBA" id="ARBA00022729"/>
    </source>
</evidence>
<accession>A0A2N9FI58</accession>
<dbReference type="InterPro" id="IPR051582">
    <property type="entry name" value="LRR_extensin-like_regulator"/>
</dbReference>
<reference evidence="7" key="1">
    <citation type="submission" date="2018-02" db="EMBL/GenBank/DDBJ databases">
        <authorList>
            <person name="Cohen D.B."/>
            <person name="Kent A.D."/>
        </authorList>
    </citation>
    <scope>NUCLEOTIDE SEQUENCE</scope>
</reference>
<keyword evidence="5" id="KW-0677">Repeat</keyword>
<feature type="chain" id="PRO_5014705609" description="Leucine-rich repeat-containing N-terminal plant-type domain-containing protein" evidence="6">
    <location>
        <begin position="28"/>
        <end position="413"/>
    </location>
</feature>
<dbReference type="Pfam" id="PF00560">
    <property type="entry name" value="LRR_1"/>
    <property type="match status" value="1"/>
</dbReference>
<evidence type="ECO:0000256" key="5">
    <source>
        <dbReference type="ARBA" id="ARBA00022737"/>
    </source>
</evidence>
<dbReference type="InterPro" id="IPR001611">
    <property type="entry name" value="Leu-rich_rpt"/>
</dbReference>
<gene>
    <name evidence="7" type="ORF">FSB_LOCUS14473</name>
</gene>
<evidence type="ECO:0000313" key="7">
    <source>
        <dbReference type="EMBL" id="SPC86591.1"/>
    </source>
</evidence>
<evidence type="ECO:0000256" key="3">
    <source>
        <dbReference type="ARBA" id="ARBA00022614"/>
    </source>
</evidence>
<keyword evidence="3" id="KW-0433">Leucine-rich repeat</keyword>
<keyword evidence="4 6" id="KW-0732">Signal</keyword>
<feature type="signal peptide" evidence="6">
    <location>
        <begin position="1"/>
        <end position="27"/>
    </location>
</feature>
<dbReference type="EMBL" id="OIVN01000862">
    <property type="protein sequence ID" value="SPC86591.1"/>
    <property type="molecule type" value="Genomic_DNA"/>
</dbReference>
<name>A0A2N9FI58_FAGSY</name>
<dbReference type="PANTHER" id="PTHR32093">
    <property type="entry name" value="LEUCINE-RICH REPEAT EXTENSIN-LIKE PROTEIN 3-RELATED"/>
    <property type="match status" value="1"/>
</dbReference>
<evidence type="ECO:0000256" key="2">
    <source>
        <dbReference type="ARBA" id="ARBA00022525"/>
    </source>
</evidence>
<evidence type="ECO:0000256" key="6">
    <source>
        <dbReference type="SAM" id="SignalP"/>
    </source>
</evidence>